<keyword evidence="3" id="KW-1185">Reference proteome</keyword>
<feature type="region of interest" description="Disordered" evidence="1">
    <location>
        <begin position="152"/>
        <end position="184"/>
    </location>
</feature>
<name>A0A5A7QWP9_STRAF</name>
<evidence type="ECO:0000313" key="3">
    <source>
        <dbReference type="Proteomes" id="UP000325081"/>
    </source>
</evidence>
<organism evidence="2 3">
    <name type="scientific">Striga asiatica</name>
    <name type="common">Asiatic witchweed</name>
    <name type="synonym">Buchnera asiatica</name>
    <dbReference type="NCBI Taxonomy" id="4170"/>
    <lineage>
        <taxon>Eukaryota</taxon>
        <taxon>Viridiplantae</taxon>
        <taxon>Streptophyta</taxon>
        <taxon>Embryophyta</taxon>
        <taxon>Tracheophyta</taxon>
        <taxon>Spermatophyta</taxon>
        <taxon>Magnoliopsida</taxon>
        <taxon>eudicotyledons</taxon>
        <taxon>Gunneridae</taxon>
        <taxon>Pentapetalae</taxon>
        <taxon>asterids</taxon>
        <taxon>lamiids</taxon>
        <taxon>Lamiales</taxon>
        <taxon>Orobanchaceae</taxon>
        <taxon>Buchnereae</taxon>
        <taxon>Striga</taxon>
    </lineage>
</organism>
<accession>A0A5A7QWP9</accession>
<proteinExistence type="predicted"/>
<reference evidence="3" key="1">
    <citation type="journal article" date="2019" name="Curr. Biol.">
        <title>Genome Sequence of Striga asiatica Provides Insight into the Evolution of Plant Parasitism.</title>
        <authorList>
            <person name="Yoshida S."/>
            <person name="Kim S."/>
            <person name="Wafula E.K."/>
            <person name="Tanskanen J."/>
            <person name="Kim Y.M."/>
            <person name="Honaas L."/>
            <person name="Yang Z."/>
            <person name="Spallek T."/>
            <person name="Conn C.E."/>
            <person name="Ichihashi Y."/>
            <person name="Cheong K."/>
            <person name="Cui S."/>
            <person name="Der J.P."/>
            <person name="Gundlach H."/>
            <person name="Jiao Y."/>
            <person name="Hori C."/>
            <person name="Ishida J.K."/>
            <person name="Kasahara H."/>
            <person name="Kiba T."/>
            <person name="Kim M.S."/>
            <person name="Koo N."/>
            <person name="Laohavisit A."/>
            <person name="Lee Y.H."/>
            <person name="Lumba S."/>
            <person name="McCourt P."/>
            <person name="Mortimer J.C."/>
            <person name="Mutuku J.M."/>
            <person name="Nomura T."/>
            <person name="Sasaki-Sekimoto Y."/>
            <person name="Seto Y."/>
            <person name="Wang Y."/>
            <person name="Wakatake T."/>
            <person name="Sakakibara H."/>
            <person name="Demura T."/>
            <person name="Yamaguchi S."/>
            <person name="Yoneyama K."/>
            <person name="Manabe R.I."/>
            <person name="Nelson D.C."/>
            <person name="Schulman A.H."/>
            <person name="Timko M.P."/>
            <person name="dePamphilis C.W."/>
            <person name="Choi D."/>
            <person name="Shirasu K."/>
        </authorList>
    </citation>
    <scope>NUCLEOTIDE SEQUENCE [LARGE SCALE GENOMIC DNA]</scope>
    <source>
        <strain evidence="3">cv. UVA1</strain>
    </source>
</reference>
<evidence type="ECO:0000256" key="1">
    <source>
        <dbReference type="SAM" id="MobiDB-lite"/>
    </source>
</evidence>
<sequence>MGYKTHRLFDPNTFAVDLWQGVEAAKNSCFQLRLHGILGACFIRCFASQGERDSFHRNRCSTQLVVQPRQIHKRRGRLGNASYHMSDRLPSQIEHMKVLVEQSDTTWIEQLRMDSSVPPVAVGCPVFLGVLHELIPPMGLLCPTLVRTSRMTPNVPHSKPHTRKTKLEQPTRKMHPCACPSMGRDVRRSRSRLCLHHQRPPAGPADVPATAVDGATPWPIDAI</sequence>
<dbReference type="EMBL" id="BKCP01008626">
    <property type="protein sequence ID" value="GER49509.1"/>
    <property type="molecule type" value="Genomic_DNA"/>
</dbReference>
<dbReference type="AlphaFoldDB" id="A0A5A7QWP9"/>
<evidence type="ECO:0000313" key="2">
    <source>
        <dbReference type="EMBL" id="GER49509.1"/>
    </source>
</evidence>
<protein>
    <submittedName>
        <fullName evidence="2">Purple acid phosphatase 25</fullName>
    </submittedName>
</protein>
<gene>
    <name evidence="2" type="ORF">STAS_26760</name>
</gene>
<dbReference type="Proteomes" id="UP000325081">
    <property type="component" value="Unassembled WGS sequence"/>
</dbReference>
<comment type="caution">
    <text evidence="2">The sequence shown here is derived from an EMBL/GenBank/DDBJ whole genome shotgun (WGS) entry which is preliminary data.</text>
</comment>